<dbReference type="InterPro" id="IPR006255">
    <property type="entry name" value="SucB"/>
</dbReference>
<dbReference type="UniPathway" id="UPA00868">
    <property type="reaction ID" value="UER00840"/>
</dbReference>
<dbReference type="Gene3D" id="4.10.320.10">
    <property type="entry name" value="E3-binding domain"/>
    <property type="match status" value="1"/>
</dbReference>
<keyword evidence="7 11" id="KW-0808">Transferase</keyword>
<feature type="domain" description="Lipoyl-binding" evidence="13">
    <location>
        <begin position="3"/>
        <end position="78"/>
    </location>
</feature>
<dbReference type="InterPro" id="IPR003016">
    <property type="entry name" value="2-oxoA_DH_lipoyl-BS"/>
</dbReference>
<comment type="function">
    <text evidence="1 11">E2 component of the 2-oxoglutarate dehydrogenase (OGDH) complex which catalyzes the second step in the conversion of 2-oxoglutarate to succinyl-CoA and CO(2).</text>
</comment>
<dbReference type="Pfam" id="PF00364">
    <property type="entry name" value="Biotin_lipoyl"/>
    <property type="match status" value="1"/>
</dbReference>
<evidence type="ECO:0000313" key="16">
    <source>
        <dbReference type="Proteomes" id="UP000031623"/>
    </source>
</evidence>
<comment type="cofactor">
    <cofactor evidence="11">
        <name>(R)-lipoate</name>
        <dbReference type="ChEBI" id="CHEBI:83088"/>
    </cofactor>
    <text evidence="11">Binds 1 lipoyl cofactor covalently.</text>
</comment>
<dbReference type="EC" id="2.3.1.61" evidence="4 11"/>
<feature type="domain" description="Peripheral subunit-binding (PSBD)" evidence="14">
    <location>
        <begin position="105"/>
        <end position="140"/>
    </location>
</feature>
<comment type="similarity">
    <text evidence="3 11">Belongs to the 2-oxoacid dehydrogenase family.</text>
</comment>
<evidence type="ECO:0000256" key="7">
    <source>
        <dbReference type="ARBA" id="ARBA00022679"/>
    </source>
</evidence>
<dbReference type="HOGENOM" id="CLU_016733_0_0_6"/>
<protein>
    <recommendedName>
        <fullName evidence="5 11">Dihydrolipoyllysine-residue succinyltransferase component of 2-oxoglutarate dehydrogenase complex</fullName>
        <ecNumber evidence="4 11">2.3.1.61</ecNumber>
    </recommendedName>
    <alternativeName>
        <fullName evidence="11">2-oxoglutarate dehydrogenase complex component E2</fullName>
    </alternativeName>
</protein>
<dbReference type="Gene3D" id="2.40.50.100">
    <property type="match status" value="1"/>
</dbReference>
<evidence type="ECO:0000259" key="14">
    <source>
        <dbReference type="PROSITE" id="PS51826"/>
    </source>
</evidence>
<evidence type="ECO:0000256" key="11">
    <source>
        <dbReference type="RuleBase" id="RU361138"/>
    </source>
</evidence>
<dbReference type="PROSITE" id="PS50968">
    <property type="entry name" value="BIOTINYL_LIPOYL"/>
    <property type="match status" value="1"/>
</dbReference>
<dbReference type="GO" id="GO:0045252">
    <property type="term" value="C:oxoglutarate dehydrogenase complex"/>
    <property type="evidence" value="ECO:0007669"/>
    <property type="project" value="UniProtKB-UniRule"/>
</dbReference>
<evidence type="ECO:0000256" key="9">
    <source>
        <dbReference type="ARBA" id="ARBA00023315"/>
    </source>
</evidence>
<sequence length="406" mass="44744">MSIFEVKVPVLAESVAEATLLTWYFQPGDAIKENDKLVEIETDKVVLEVVTPHTGVLKEILKPGGENVFSGEVIGYIDTSGAPLTTPPPHLESATTTSPPVIPVKTSPAVRKIAAEQGIEPWAVPHQGDRVTKADLLRQSPQPWSIQEKPSSPIIAEPTRTSPALRGTTADTLGRPEERVPMTRLRKRVAERLLAAQHHHAILTTFNEINMQAVMDLRQKHREAFEKKHNVKLGFMSFFTKAVVMALQRFPIINASTEGDDIIYHGYYDIGIAVNSSRGLVVPILRDVDILSFAEIEKNIANFAQRARDAQLSIEELNGGTFSITNGGVFGSMLSTPILNPPQSAILGMHNIVERPIAENGQVVIRPIMYVALSYDHRLIDGRDAIQFLMAIKNAIEDPARLLLDI</sequence>
<dbReference type="CDD" id="cd06849">
    <property type="entry name" value="lipoyl_domain"/>
    <property type="match status" value="1"/>
</dbReference>
<accession>A0A090BW00</accession>
<reference evidence="15 16" key="1">
    <citation type="journal article" date="2014" name="ISME J.">
        <title>Ecophysiology of Thioploca ingrica as revealed by the complete genome sequence supplemented with proteomic evidence.</title>
        <authorList>
            <person name="Kojima H."/>
            <person name="Ogura Y."/>
            <person name="Yamamoto N."/>
            <person name="Togashi T."/>
            <person name="Mori H."/>
            <person name="Watanabe T."/>
            <person name="Nemoto F."/>
            <person name="Kurokawa K."/>
            <person name="Hayashi T."/>
            <person name="Fukui M."/>
        </authorList>
    </citation>
    <scope>NUCLEOTIDE SEQUENCE [LARGE SCALE GENOMIC DNA]</scope>
</reference>
<dbReference type="AlphaFoldDB" id="A0A090BW00"/>
<keyword evidence="6 11" id="KW-0816">Tricarboxylic acid cycle</keyword>
<dbReference type="Pfam" id="PF02817">
    <property type="entry name" value="E3_binding"/>
    <property type="match status" value="1"/>
</dbReference>
<dbReference type="InterPro" id="IPR000089">
    <property type="entry name" value="Biotin_lipoyl"/>
</dbReference>
<dbReference type="GO" id="GO:0006099">
    <property type="term" value="P:tricarboxylic acid cycle"/>
    <property type="evidence" value="ECO:0007669"/>
    <property type="project" value="UniProtKB-UniRule"/>
</dbReference>
<dbReference type="OrthoDB" id="9805770at2"/>
<evidence type="ECO:0000256" key="8">
    <source>
        <dbReference type="ARBA" id="ARBA00022823"/>
    </source>
</evidence>
<name>A0A090BW00_9GAMM</name>
<dbReference type="SUPFAM" id="SSF51230">
    <property type="entry name" value="Single hybrid motif"/>
    <property type="match status" value="1"/>
</dbReference>
<dbReference type="Gene3D" id="3.30.559.10">
    <property type="entry name" value="Chloramphenicol acetyltransferase-like domain"/>
    <property type="match status" value="1"/>
</dbReference>
<dbReference type="GO" id="GO:0033512">
    <property type="term" value="P:L-lysine catabolic process to acetyl-CoA via saccharopine"/>
    <property type="evidence" value="ECO:0007669"/>
    <property type="project" value="UniProtKB-UniPathway"/>
</dbReference>
<dbReference type="InterPro" id="IPR011053">
    <property type="entry name" value="Single_hybrid_motif"/>
</dbReference>
<dbReference type="Pfam" id="PF00198">
    <property type="entry name" value="2-oxoacid_dh"/>
    <property type="match status" value="1"/>
</dbReference>
<keyword evidence="16" id="KW-1185">Reference proteome</keyword>
<dbReference type="InterPro" id="IPR050537">
    <property type="entry name" value="2-oxoacid_dehydrogenase"/>
</dbReference>
<comment type="pathway">
    <text evidence="2 11">Amino-acid degradation; L-lysine degradation via saccharopine pathway; glutaryl-CoA from L-lysine: step 6/6.</text>
</comment>
<dbReference type="PANTHER" id="PTHR43416:SF5">
    <property type="entry name" value="DIHYDROLIPOYLLYSINE-RESIDUE SUCCINYLTRANSFERASE COMPONENT OF 2-OXOGLUTARATE DEHYDROGENASE COMPLEX, MITOCHONDRIAL"/>
    <property type="match status" value="1"/>
</dbReference>
<keyword evidence="8 11" id="KW-0450">Lipoyl</keyword>
<evidence type="ECO:0000256" key="10">
    <source>
        <dbReference type="ARBA" id="ARBA00052761"/>
    </source>
</evidence>
<dbReference type="PROSITE" id="PS00189">
    <property type="entry name" value="LIPOYL"/>
    <property type="match status" value="1"/>
</dbReference>
<evidence type="ECO:0000256" key="5">
    <source>
        <dbReference type="ARBA" id="ARBA00019511"/>
    </source>
</evidence>
<dbReference type="NCBIfam" id="NF004309">
    <property type="entry name" value="PRK05704.1"/>
    <property type="match status" value="1"/>
</dbReference>
<dbReference type="GO" id="GO:0005829">
    <property type="term" value="C:cytosol"/>
    <property type="evidence" value="ECO:0007669"/>
    <property type="project" value="TreeGrafter"/>
</dbReference>
<evidence type="ECO:0000256" key="3">
    <source>
        <dbReference type="ARBA" id="ARBA00007317"/>
    </source>
</evidence>
<feature type="region of interest" description="Disordered" evidence="12">
    <location>
        <begin position="142"/>
        <end position="171"/>
    </location>
</feature>
<organism evidence="15 16">
    <name type="scientific">Thioploca ingrica</name>
    <dbReference type="NCBI Taxonomy" id="40754"/>
    <lineage>
        <taxon>Bacteria</taxon>
        <taxon>Pseudomonadati</taxon>
        <taxon>Pseudomonadota</taxon>
        <taxon>Gammaproteobacteria</taxon>
        <taxon>Thiotrichales</taxon>
        <taxon>Thiotrichaceae</taxon>
        <taxon>Thioploca</taxon>
    </lineage>
</organism>
<dbReference type="EMBL" id="AP014633">
    <property type="protein sequence ID" value="BAP57741.1"/>
    <property type="molecule type" value="Genomic_DNA"/>
</dbReference>
<dbReference type="NCBIfam" id="TIGR01347">
    <property type="entry name" value="sucB"/>
    <property type="match status" value="1"/>
</dbReference>
<dbReference type="InterPro" id="IPR023213">
    <property type="entry name" value="CAT-like_dom_sf"/>
</dbReference>
<dbReference type="InterPro" id="IPR001078">
    <property type="entry name" value="2-oxoacid_DH_actylTfrase"/>
</dbReference>
<evidence type="ECO:0000256" key="12">
    <source>
        <dbReference type="SAM" id="MobiDB-lite"/>
    </source>
</evidence>
<evidence type="ECO:0000256" key="1">
    <source>
        <dbReference type="ARBA" id="ARBA00004052"/>
    </source>
</evidence>
<dbReference type="STRING" id="40754.THII_3444"/>
<evidence type="ECO:0000256" key="4">
    <source>
        <dbReference type="ARBA" id="ARBA00012945"/>
    </source>
</evidence>
<dbReference type="KEGG" id="tig:THII_3444"/>
<dbReference type="Proteomes" id="UP000031623">
    <property type="component" value="Chromosome"/>
</dbReference>
<evidence type="ECO:0000313" key="15">
    <source>
        <dbReference type="EMBL" id="BAP57741.1"/>
    </source>
</evidence>
<evidence type="ECO:0000259" key="13">
    <source>
        <dbReference type="PROSITE" id="PS50968"/>
    </source>
</evidence>
<evidence type="ECO:0000256" key="6">
    <source>
        <dbReference type="ARBA" id="ARBA00022532"/>
    </source>
</evidence>
<evidence type="ECO:0000256" key="2">
    <source>
        <dbReference type="ARBA" id="ARBA00005145"/>
    </source>
</evidence>
<dbReference type="FunFam" id="3.30.559.10:FF:000007">
    <property type="entry name" value="Dihydrolipoamide acetyltransferase component of pyruvate dehydrogenase complex"/>
    <property type="match status" value="1"/>
</dbReference>
<dbReference type="PROSITE" id="PS51826">
    <property type="entry name" value="PSBD"/>
    <property type="match status" value="1"/>
</dbReference>
<dbReference type="SUPFAM" id="SSF52777">
    <property type="entry name" value="CoA-dependent acyltransferases"/>
    <property type="match status" value="1"/>
</dbReference>
<dbReference type="PANTHER" id="PTHR43416">
    <property type="entry name" value="DIHYDROLIPOYLLYSINE-RESIDUE SUCCINYLTRANSFERASE COMPONENT OF 2-OXOGLUTARATE DEHYDROGENASE COMPLEX, MITOCHONDRIAL-RELATED"/>
    <property type="match status" value="1"/>
</dbReference>
<dbReference type="InterPro" id="IPR036625">
    <property type="entry name" value="E3-bd_dom_sf"/>
</dbReference>
<dbReference type="GO" id="GO:0004149">
    <property type="term" value="F:dihydrolipoyllysine-residue succinyltransferase activity"/>
    <property type="evidence" value="ECO:0007669"/>
    <property type="project" value="UniProtKB-UniRule"/>
</dbReference>
<dbReference type="InterPro" id="IPR004167">
    <property type="entry name" value="PSBD"/>
</dbReference>
<proteinExistence type="inferred from homology"/>
<comment type="catalytic activity">
    <reaction evidence="10 11">
        <text>N(6)-[(R)-dihydrolipoyl]-L-lysyl-[protein] + succinyl-CoA = N(6)-[(R)-S(8)-succinyldihydrolipoyl]-L-lysyl-[protein] + CoA</text>
        <dbReference type="Rhea" id="RHEA:15213"/>
        <dbReference type="Rhea" id="RHEA-COMP:10475"/>
        <dbReference type="Rhea" id="RHEA-COMP:20092"/>
        <dbReference type="ChEBI" id="CHEBI:57287"/>
        <dbReference type="ChEBI" id="CHEBI:57292"/>
        <dbReference type="ChEBI" id="CHEBI:83100"/>
        <dbReference type="ChEBI" id="CHEBI:83120"/>
        <dbReference type="EC" id="2.3.1.61"/>
    </reaction>
</comment>
<gene>
    <name evidence="15" type="ORF">THII_3444</name>
</gene>
<keyword evidence="9 11" id="KW-0012">Acyltransferase</keyword>